<dbReference type="PATRIC" id="fig|1423783.4.peg.1554"/>
<proteinExistence type="predicted"/>
<evidence type="ECO:0000256" key="1">
    <source>
        <dbReference type="SAM" id="Phobius"/>
    </source>
</evidence>
<comment type="caution">
    <text evidence="2">The sequence shown here is derived from an EMBL/GenBank/DDBJ whole genome shotgun (WGS) entry which is preliminary data.</text>
</comment>
<organism evidence="2 3">
    <name type="scientific">Lacticaseibacillus pantheris DSM 15945 = JCM 12539 = NBRC 106106</name>
    <dbReference type="NCBI Taxonomy" id="1423783"/>
    <lineage>
        <taxon>Bacteria</taxon>
        <taxon>Bacillati</taxon>
        <taxon>Bacillota</taxon>
        <taxon>Bacilli</taxon>
        <taxon>Lactobacillales</taxon>
        <taxon>Lactobacillaceae</taxon>
        <taxon>Lacticaseibacillus</taxon>
    </lineage>
</organism>
<sequence length="56" mass="6429">MKYIAYIALLLLTVFLSPLLSSLVPQYSLWWWVIVVVYLLIIGAVYAAIENGSRKR</sequence>
<dbReference type="Proteomes" id="UP000051922">
    <property type="component" value="Unassembled WGS sequence"/>
</dbReference>
<keyword evidence="1" id="KW-1133">Transmembrane helix</keyword>
<name>A0A0R1U3S8_9LACO</name>
<dbReference type="EMBL" id="AZFJ01000051">
    <property type="protein sequence ID" value="KRL85650.1"/>
    <property type="molecule type" value="Genomic_DNA"/>
</dbReference>
<feature type="transmembrane region" description="Helical" evidence="1">
    <location>
        <begin position="31"/>
        <end position="49"/>
    </location>
</feature>
<dbReference type="RefSeq" id="WP_156302063.1">
    <property type="nucleotide sequence ID" value="NZ_AZFJ01000051.1"/>
</dbReference>
<accession>A0A0R1U3S8</accession>
<evidence type="ECO:0000313" key="3">
    <source>
        <dbReference type="Proteomes" id="UP000051922"/>
    </source>
</evidence>
<dbReference type="AlphaFoldDB" id="A0A0R1U3S8"/>
<protein>
    <submittedName>
        <fullName evidence="2">Uncharacterized protein</fullName>
    </submittedName>
</protein>
<keyword evidence="1" id="KW-0472">Membrane</keyword>
<keyword evidence="1" id="KW-0812">Transmembrane</keyword>
<reference evidence="2 3" key="1">
    <citation type="journal article" date="2015" name="Genome Announc.">
        <title>Expanding the biotechnology potential of lactobacilli through comparative genomics of 213 strains and associated genera.</title>
        <authorList>
            <person name="Sun Z."/>
            <person name="Harris H.M."/>
            <person name="McCann A."/>
            <person name="Guo C."/>
            <person name="Argimon S."/>
            <person name="Zhang W."/>
            <person name="Yang X."/>
            <person name="Jeffery I.B."/>
            <person name="Cooney J.C."/>
            <person name="Kagawa T.F."/>
            <person name="Liu W."/>
            <person name="Song Y."/>
            <person name="Salvetti E."/>
            <person name="Wrobel A."/>
            <person name="Rasinkangas P."/>
            <person name="Parkhill J."/>
            <person name="Rea M.C."/>
            <person name="O'Sullivan O."/>
            <person name="Ritari J."/>
            <person name="Douillard F.P."/>
            <person name="Paul Ross R."/>
            <person name="Yang R."/>
            <person name="Briner A.E."/>
            <person name="Felis G.E."/>
            <person name="de Vos W.M."/>
            <person name="Barrangou R."/>
            <person name="Klaenhammer T.R."/>
            <person name="Caufield P.W."/>
            <person name="Cui Y."/>
            <person name="Zhang H."/>
            <person name="O'Toole P.W."/>
        </authorList>
    </citation>
    <scope>NUCLEOTIDE SEQUENCE [LARGE SCALE GENOMIC DNA]</scope>
    <source>
        <strain evidence="2 3">DSM 15945</strain>
    </source>
</reference>
<evidence type="ECO:0000313" key="2">
    <source>
        <dbReference type="EMBL" id="KRL85650.1"/>
    </source>
</evidence>
<keyword evidence="3" id="KW-1185">Reference proteome</keyword>
<gene>
    <name evidence="2" type="ORF">FC50_GL001509</name>
</gene>